<dbReference type="Gene3D" id="3.40.50.300">
    <property type="entry name" value="P-loop containing nucleotide triphosphate hydrolases"/>
    <property type="match status" value="1"/>
</dbReference>
<dbReference type="PANTHER" id="PTHR30050:SF5">
    <property type="entry name" value="DNAA REGULATORY INACTIVATOR HDA"/>
    <property type="match status" value="1"/>
</dbReference>
<organism evidence="3 4">
    <name type="scientific">Dyella koreensis</name>
    <dbReference type="NCBI Taxonomy" id="311235"/>
    <lineage>
        <taxon>Bacteria</taxon>
        <taxon>Pseudomonadati</taxon>
        <taxon>Pseudomonadota</taxon>
        <taxon>Gammaproteobacteria</taxon>
        <taxon>Lysobacterales</taxon>
        <taxon>Rhodanobacteraceae</taxon>
        <taxon>Dyella</taxon>
    </lineage>
</organism>
<dbReference type="Pfam" id="PF22688">
    <property type="entry name" value="Hda_lid"/>
    <property type="match status" value="1"/>
</dbReference>
<accession>A0ABW8K458</accession>
<dbReference type="RefSeq" id="WP_379986095.1">
    <property type="nucleotide sequence ID" value="NZ_JADIKD010000007.1"/>
</dbReference>
<reference evidence="3 4" key="1">
    <citation type="submission" date="2020-10" db="EMBL/GenBank/DDBJ databases">
        <title>Phylogeny of dyella-like bacteria.</title>
        <authorList>
            <person name="Fu J."/>
        </authorList>
    </citation>
    <scope>NUCLEOTIDE SEQUENCE [LARGE SCALE GENOMIC DNA]</scope>
    <source>
        <strain evidence="3 4">BB4</strain>
    </source>
</reference>
<proteinExistence type="predicted"/>
<feature type="domain" description="Chromosomal replication initiator protein DnaA ATPAse" evidence="1">
    <location>
        <begin position="14"/>
        <end position="150"/>
    </location>
</feature>
<name>A0ABW8K458_9GAMM</name>
<evidence type="ECO:0000313" key="3">
    <source>
        <dbReference type="EMBL" id="MFK2916703.1"/>
    </source>
</evidence>
<sequence>MIPQLPLALRWPRRQRFEHFHVGANAVAVAALHELATTPQAPWLYLSGPAGSGKSHLLMATCQAASDAGRAVQYLPLASIGSRAAAIRGVAGSELLALDDLGAIAGDREAEHALFDVYNSAKAEGCALLFAAEAVPAQLGLGLPDLRSRLGACQQAVLKPLDDAERREVLKGQAAARGIELDDTVLDWLFARYARDLGALLDLLDRLDKASLAAQRRITVPFLRGFLRETGETPPG</sequence>
<dbReference type="Gene3D" id="1.10.8.60">
    <property type="match status" value="1"/>
</dbReference>
<dbReference type="InterPro" id="IPR055199">
    <property type="entry name" value="Hda_lid"/>
</dbReference>
<evidence type="ECO:0000259" key="2">
    <source>
        <dbReference type="Pfam" id="PF22688"/>
    </source>
</evidence>
<keyword evidence="4" id="KW-1185">Reference proteome</keyword>
<protein>
    <submittedName>
        <fullName evidence="3">DnaA regulatory inactivator Hda</fullName>
    </submittedName>
</protein>
<dbReference type="InterPro" id="IPR017788">
    <property type="entry name" value="Hda"/>
</dbReference>
<evidence type="ECO:0000313" key="4">
    <source>
        <dbReference type="Proteomes" id="UP001620408"/>
    </source>
</evidence>
<dbReference type="Proteomes" id="UP001620408">
    <property type="component" value="Unassembled WGS sequence"/>
</dbReference>
<dbReference type="EMBL" id="JADIKD010000007">
    <property type="protein sequence ID" value="MFK2916703.1"/>
    <property type="molecule type" value="Genomic_DNA"/>
</dbReference>
<dbReference type="Pfam" id="PF00308">
    <property type="entry name" value="Bac_DnaA"/>
    <property type="match status" value="1"/>
</dbReference>
<dbReference type="NCBIfam" id="TIGR03420">
    <property type="entry name" value="DnaA_homol_Hda"/>
    <property type="match status" value="1"/>
</dbReference>
<dbReference type="PANTHER" id="PTHR30050">
    <property type="entry name" value="CHROMOSOMAL REPLICATION INITIATOR PROTEIN DNAA"/>
    <property type="match status" value="1"/>
</dbReference>
<dbReference type="InterPro" id="IPR027417">
    <property type="entry name" value="P-loop_NTPase"/>
</dbReference>
<gene>
    <name evidence="3" type="primary">hda</name>
    <name evidence="3" type="ORF">ISS97_05465</name>
</gene>
<evidence type="ECO:0000259" key="1">
    <source>
        <dbReference type="Pfam" id="PF00308"/>
    </source>
</evidence>
<dbReference type="InterPro" id="IPR013317">
    <property type="entry name" value="DnaA_dom"/>
</dbReference>
<dbReference type="SUPFAM" id="SSF52540">
    <property type="entry name" value="P-loop containing nucleoside triphosphate hydrolases"/>
    <property type="match status" value="1"/>
</dbReference>
<comment type="caution">
    <text evidence="3">The sequence shown here is derived from an EMBL/GenBank/DDBJ whole genome shotgun (WGS) entry which is preliminary data.</text>
</comment>
<feature type="domain" description="Hda lid" evidence="2">
    <location>
        <begin position="163"/>
        <end position="227"/>
    </location>
</feature>